<dbReference type="Proteomes" id="UP000885986">
    <property type="component" value="Unassembled WGS sequence"/>
</dbReference>
<evidence type="ECO:0000256" key="1">
    <source>
        <dbReference type="ARBA" id="ARBA00022729"/>
    </source>
</evidence>
<dbReference type="InterPro" id="IPR051829">
    <property type="entry name" value="Multiheme_Cytochr_ET"/>
</dbReference>
<dbReference type="Pfam" id="PF09699">
    <property type="entry name" value="Paired_CXXCH_1"/>
    <property type="match status" value="1"/>
</dbReference>
<dbReference type="InterPro" id="IPR036280">
    <property type="entry name" value="Multihaem_cyt_sf"/>
</dbReference>
<feature type="signal peptide" evidence="2">
    <location>
        <begin position="1"/>
        <end position="24"/>
    </location>
</feature>
<sequence>MKLINRKMVGFTAVAAVCLLPALAQSQVRGQCADCHTMHNSQNGEVMAVGGPHGMLLTGDCIGCHTNTTDGSGRGGSSDNIPFVHHTSAPDLGAGGMLAGGSFYWVLTDDSKGHNVLGIAGADGNFVDPLLPPGGIALGAQLTCAGTNGCHGDRTVEGDYAALSGAHHAAPKLANAASGYMDGDGMANSYRFLLGVKGIESPDWEALQDPSTRNVYYGIDRSADTQNDAATISSLCGQCHGDYHANAAGQISASGTMSSPWVRHPTDFDMVGIGGEYADYEYSMEAPVASSNIDNTYTRPNPEDIMNTPGDAIVTCISCHRAHGSAHDDLLRWDYSSMQAHDAGAALGTGCFRCHTTKDS</sequence>
<evidence type="ECO:0000256" key="2">
    <source>
        <dbReference type="SAM" id="SignalP"/>
    </source>
</evidence>
<organism evidence="4">
    <name type="scientific">Desulfurivibrio alkaliphilus</name>
    <dbReference type="NCBI Taxonomy" id="427923"/>
    <lineage>
        <taxon>Bacteria</taxon>
        <taxon>Pseudomonadati</taxon>
        <taxon>Thermodesulfobacteriota</taxon>
        <taxon>Desulfobulbia</taxon>
        <taxon>Desulfobulbales</taxon>
        <taxon>Desulfobulbaceae</taxon>
        <taxon>Desulfurivibrio</taxon>
    </lineage>
</organism>
<feature type="domain" description="Doubled CXXCH motif" evidence="3">
    <location>
        <begin position="316"/>
        <end position="358"/>
    </location>
</feature>
<keyword evidence="1 2" id="KW-0732">Signal</keyword>
<accession>A0A7C2XH88</accession>
<dbReference type="PANTHER" id="PTHR35038:SF8">
    <property type="entry name" value="C-TYPE POLYHEME CYTOCHROME OMCC"/>
    <property type="match status" value="1"/>
</dbReference>
<reference evidence="4" key="1">
    <citation type="journal article" date="2020" name="mSystems">
        <title>Genome- and Community-Level Interaction Insights into Carbon Utilization and Element Cycling Functions of Hydrothermarchaeota in Hydrothermal Sediment.</title>
        <authorList>
            <person name="Zhou Z."/>
            <person name="Liu Y."/>
            <person name="Xu W."/>
            <person name="Pan J."/>
            <person name="Luo Z.H."/>
            <person name="Li M."/>
        </authorList>
    </citation>
    <scope>NUCLEOTIDE SEQUENCE [LARGE SCALE GENOMIC DNA]</scope>
    <source>
        <strain evidence="4">SpSt-1224</strain>
    </source>
</reference>
<dbReference type="PANTHER" id="PTHR35038">
    <property type="entry name" value="DISSIMILATORY SULFITE REDUCTASE SIRA"/>
    <property type="match status" value="1"/>
</dbReference>
<feature type="chain" id="PRO_5028408163" description="Doubled CXXCH motif domain-containing protein" evidence="2">
    <location>
        <begin position="25"/>
        <end position="360"/>
    </location>
</feature>
<evidence type="ECO:0000259" key="3">
    <source>
        <dbReference type="Pfam" id="PF09699"/>
    </source>
</evidence>
<dbReference type="EMBL" id="DSDS01000193">
    <property type="protein sequence ID" value="HET98729.1"/>
    <property type="molecule type" value="Genomic_DNA"/>
</dbReference>
<dbReference type="SUPFAM" id="SSF48695">
    <property type="entry name" value="Multiheme cytochromes"/>
    <property type="match status" value="1"/>
</dbReference>
<dbReference type="AlphaFoldDB" id="A0A7C2XH88"/>
<gene>
    <name evidence="4" type="ORF">ENN98_08645</name>
</gene>
<evidence type="ECO:0000313" key="4">
    <source>
        <dbReference type="EMBL" id="HET98729.1"/>
    </source>
</evidence>
<name>A0A7C2XH88_9BACT</name>
<protein>
    <recommendedName>
        <fullName evidence="3">Doubled CXXCH motif domain-containing protein</fullName>
    </recommendedName>
</protein>
<dbReference type="InterPro" id="IPR010177">
    <property type="entry name" value="Paired_CXXCH_1"/>
</dbReference>
<proteinExistence type="predicted"/>
<comment type="caution">
    <text evidence="4">The sequence shown here is derived from an EMBL/GenBank/DDBJ whole genome shotgun (WGS) entry which is preliminary data.</text>
</comment>